<organism evidence="1 2">
    <name type="scientific">Bifidobacterium longum subsp. infantis</name>
    <dbReference type="NCBI Taxonomy" id="1682"/>
    <lineage>
        <taxon>Bacteria</taxon>
        <taxon>Bacillati</taxon>
        <taxon>Actinomycetota</taxon>
        <taxon>Actinomycetes</taxon>
        <taxon>Bifidobacteriales</taxon>
        <taxon>Bifidobacteriaceae</taxon>
        <taxon>Bifidobacterium</taxon>
    </lineage>
</organism>
<protein>
    <submittedName>
        <fullName evidence="1">Uncharacterized protein</fullName>
    </submittedName>
</protein>
<accession>A0A7D4Y872</accession>
<proteinExistence type="predicted"/>
<evidence type="ECO:0000313" key="1">
    <source>
        <dbReference type="EMBL" id="NQX50730.1"/>
    </source>
</evidence>
<dbReference type="Proteomes" id="UP000551316">
    <property type="component" value="Unassembled WGS sequence"/>
</dbReference>
<dbReference type="EMBL" id="JABNND010000007">
    <property type="protein sequence ID" value="NQX50730.1"/>
    <property type="molecule type" value="Genomic_DNA"/>
</dbReference>
<gene>
    <name evidence="1" type="ORF">HNS28_04485</name>
</gene>
<reference evidence="1 2" key="1">
    <citation type="submission" date="2020-05" db="EMBL/GenBank/DDBJ databases">
        <title>Draft Genome Sequence of Bifidobacterium longum subsp. Infantis BI-G201, a Commercialization Strain.</title>
        <authorList>
            <person name="Song J."/>
            <person name="Xu Y."/>
            <person name="Han D."/>
            <person name="Teng Q."/>
            <person name="Jiang D."/>
            <person name="Liu Q."/>
        </authorList>
    </citation>
    <scope>NUCLEOTIDE SEQUENCE [LARGE SCALE GENOMIC DNA]</scope>
    <source>
        <strain evidence="1 2">BI-G201</strain>
    </source>
</reference>
<evidence type="ECO:0000313" key="2">
    <source>
        <dbReference type="Proteomes" id="UP000551316"/>
    </source>
</evidence>
<name>A0A7D4Y872_BIFLI</name>
<dbReference type="RefSeq" id="WP_032744113.1">
    <property type="nucleotide sequence ID" value="NZ_CP054425.1"/>
</dbReference>
<dbReference type="AlphaFoldDB" id="A0A7D4Y872"/>
<comment type="caution">
    <text evidence="1">The sequence shown here is derived from an EMBL/GenBank/DDBJ whole genome shotgun (WGS) entry which is preliminary data.</text>
</comment>
<sequence length="75" mass="8569">MINGNPTNADYVRVLEKTNPYLFEGKIGDQCEQAFANTAFDPLAVKHAWERGYEMGAQVMSRRLWPYLTDELTQG</sequence>